<dbReference type="SMART" id="SM00116">
    <property type="entry name" value="CBS"/>
    <property type="match status" value="4"/>
</dbReference>
<gene>
    <name evidence="6" type="primary">cph2_10</name>
    <name evidence="6" type="ORF">MBHS_03508</name>
</gene>
<keyword evidence="3" id="KW-0129">CBS domain</keyword>
<dbReference type="InterPro" id="IPR050469">
    <property type="entry name" value="Diguanylate_Cyclase"/>
</dbReference>
<evidence type="ECO:0000256" key="1">
    <source>
        <dbReference type="ARBA" id="ARBA00012528"/>
    </source>
</evidence>
<sequence>MVFPSIGEIAVQHPVSIVGSASIAEAMQRMVEKGLRDIVVVDSNNKTFSLFTANDLIYLNTHGLDLAQPLTEYPCRALPCFPLTTNILEVFGQLCDDDDYLGVVTDNNELMGIVSYSDLISSIDPEIIIERQELYDLFRLREIHTTSAQTPISSVLCQLELIDDCIIVVATDLPVGIITTKDAVRIIAKQLPQEMSVSEVMTQPLQTVPHTATIREALEFINKNHFKRIVVTEGNQLLGVVRQRELVNLAYSRWAEMLRNHAAELQEVVMLLERQTVKLEHLATTDPLTGIANRQKFEKRIRQELYRVNRYGKERLSLILIDLDHFKQVNDNYGHPVGDRVLKEVVELLKQGLRTTDLLGRWGGGGIYSDVTAYWFRTCRLYR</sequence>
<feature type="domain" description="CBS" evidence="5">
    <location>
        <begin position="10"/>
        <end position="66"/>
    </location>
</feature>
<reference evidence="6 7" key="1">
    <citation type="submission" date="2016-10" db="EMBL/GenBank/DDBJ databases">
        <authorList>
            <person name="de Groot N.N."/>
        </authorList>
    </citation>
    <scope>NUCLEOTIDE SEQUENCE [LARGE SCALE GENOMIC DNA]</scope>
    <source>
        <strain evidence="6">MBHS1</strain>
    </source>
</reference>
<comment type="catalytic activity">
    <reaction evidence="2">
        <text>2 GTP = 3',3'-c-di-GMP + 2 diphosphate</text>
        <dbReference type="Rhea" id="RHEA:24898"/>
        <dbReference type="ChEBI" id="CHEBI:33019"/>
        <dbReference type="ChEBI" id="CHEBI:37565"/>
        <dbReference type="ChEBI" id="CHEBI:58805"/>
        <dbReference type="EC" id="2.7.7.65"/>
    </reaction>
</comment>
<evidence type="ECO:0000313" key="6">
    <source>
        <dbReference type="EMBL" id="SEH07630.1"/>
    </source>
</evidence>
<dbReference type="AlphaFoldDB" id="A0A1H6FC10"/>
<evidence type="ECO:0000259" key="4">
    <source>
        <dbReference type="PROSITE" id="PS50887"/>
    </source>
</evidence>
<feature type="domain" description="CBS" evidence="5">
    <location>
        <begin position="201"/>
        <end position="256"/>
    </location>
</feature>
<dbReference type="Pfam" id="PF00990">
    <property type="entry name" value="GGDEF"/>
    <property type="match status" value="1"/>
</dbReference>
<dbReference type="EC" id="2.7.7.65" evidence="1"/>
<evidence type="ECO:0000313" key="7">
    <source>
        <dbReference type="Proteomes" id="UP000236724"/>
    </source>
</evidence>
<evidence type="ECO:0000256" key="2">
    <source>
        <dbReference type="ARBA" id="ARBA00034247"/>
    </source>
</evidence>
<name>A0A1H6FC10_9GAMM</name>
<dbReference type="Gene3D" id="3.30.70.270">
    <property type="match status" value="1"/>
</dbReference>
<dbReference type="RefSeq" id="WP_103921264.1">
    <property type="nucleotide sequence ID" value="NZ_FMSV02000537.1"/>
</dbReference>
<dbReference type="InterPro" id="IPR000644">
    <property type="entry name" value="CBS_dom"/>
</dbReference>
<dbReference type="GO" id="GO:0052621">
    <property type="term" value="F:diguanylate cyclase activity"/>
    <property type="evidence" value="ECO:0007669"/>
    <property type="project" value="UniProtKB-EC"/>
</dbReference>
<dbReference type="OrthoDB" id="9812260at2"/>
<accession>A0A1H6FC10</accession>
<dbReference type="GO" id="GO:1902201">
    <property type="term" value="P:negative regulation of bacterial-type flagellum-dependent cell motility"/>
    <property type="evidence" value="ECO:0007669"/>
    <property type="project" value="TreeGrafter"/>
</dbReference>
<dbReference type="Gene3D" id="3.10.580.10">
    <property type="entry name" value="CBS-domain"/>
    <property type="match status" value="2"/>
</dbReference>
<dbReference type="SUPFAM" id="SSF54631">
    <property type="entry name" value="CBS-domain pair"/>
    <property type="match status" value="2"/>
</dbReference>
<proteinExistence type="predicted"/>
<dbReference type="PANTHER" id="PTHR45138:SF9">
    <property type="entry name" value="DIGUANYLATE CYCLASE DGCM-RELATED"/>
    <property type="match status" value="1"/>
</dbReference>
<dbReference type="InterPro" id="IPR043128">
    <property type="entry name" value="Rev_trsase/Diguanyl_cyclase"/>
</dbReference>
<dbReference type="SMART" id="SM00267">
    <property type="entry name" value="GGDEF"/>
    <property type="match status" value="1"/>
</dbReference>
<evidence type="ECO:0000259" key="5">
    <source>
        <dbReference type="PROSITE" id="PS51371"/>
    </source>
</evidence>
<dbReference type="EMBL" id="FMSV02000537">
    <property type="protein sequence ID" value="SEH07630.1"/>
    <property type="molecule type" value="Genomic_DNA"/>
</dbReference>
<dbReference type="SUPFAM" id="SSF55073">
    <property type="entry name" value="Nucleotide cyclase"/>
    <property type="match status" value="1"/>
</dbReference>
<dbReference type="Proteomes" id="UP000236724">
    <property type="component" value="Unassembled WGS sequence"/>
</dbReference>
<dbReference type="PANTHER" id="PTHR45138">
    <property type="entry name" value="REGULATORY COMPONENTS OF SENSORY TRANSDUCTION SYSTEM"/>
    <property type="match status" value="1"/>
</dbReference>
<dbReference type="PROSITE" id="PS51371">
    <property type="entry name" value="CBS"/>
    <property type="match status" value="2"/>
</dbReference>
<organism evidence="6 7">
    <name type="scientific">Candidatus Venteria ishoeyi</name>
    <dbReference type="NCBI Taxonomy" id="1899563"/>
    <lineage>
        <taxon>Bacteria</taxon>
        <taxon>Pseudomonadati</taxon>
        <taxon>Pseudomonadota</taxon>
        <taxon>Gammaproteobacteria</taxon>
        <taxon>Thiotrichales</taxon>
        <taxon>Thiotrichaceae</taxon>
        <taxon>Venteria</taxon>
    </lineage>
</organism>
<dbReference type="InterPro" id="IPR000160">
    <property type="entry name" value="GGDEF_dom"/>
</dbReference>
<dbReference type="GO" id="GO:0043709">
    <property type="term" value="P:cell adhesion involved in single-species biofilm formation"/>
    <property type="evidence" value="ECO:0007669"/>
    <property type="project" value="TreeGrafter"/>
</dbReference>
<evidence type="ECO:0000256" key="3">
    <source>
        <dbReference type="PROSITE-ProRule" id="PRU00703"/>
    </source>
</evidence>
<feature type="domain" description="GGDEF" evidence="4">
    <location>
        <begin position="314"/>
        <end position="383"/>
    </location>
</feature>
<keyword evidence="7" id="KW-1185">Reference proteome</keyword>
<dbReference type="InterPro" id="IPR029787">
    <property type="entry name" value="Nucleotide_cyclase"/>
</dbReference>
<dbReference type="PROSITE" id="PS50887">
    <property type="entry name" value="GGDEF"/>
    <property type="match status" value="1"/>
</dbReference>
<dbReference type="NCBIfam" id="TIGR00254">
    <property type="entry name" value="GGDEF"/>
    <property type="match status" value="1"/>
</dbReference>
<dbReference type="Pfam" id="PF00571">
    <property type="entry name" value="CBS"/>
    <property type="match status" value="2"/>
</dbReference>
<dbReference type="InterPro" id="IPR046342">
    <property type="entry name" value="CBS_dom_sf"/>
</dbReference>
<protein>
    <recommendedName>
        <fullName evidence="1">diguanylate cyclase</fullName>
        <ecNumber evidence="1">2.7.7.65</ecNumber>
    </recommendedName>
</protein>
<dbReference type="CDD" id="cd01949">
    <property type="entry name" value="GGDEF"/>
    <property type="match status" value="1"/>
</dbReference>
<dbReference type="GO" id="GO:0005886">
    <property type="term" value="C:plasma membrane"/>
    <property type="evidence" value="ECO:0007669"/>
    <property type="project" value="TreeGrafter"/>
</dbReference>